<name>A0A852Z1D8_9ACTN</name>
<sequence>MRIETGAYDHPDAVELIEQLQQEYLHRYGGPDTTPLTPADFLPPRGLFLIGYHAELPVAIGGWRGQEASTDGFRDGDAELKRMYVVPSARGLGCARALMAELEREAASAGRRRMVLETGLQQPEAIGLYRSSGYHETAKFGVHRCEPDSRCFAKELPVSERSSDRSRLTCR</sequence>
<keyword evidence="5" id="KW-1185">Reference proteome</keyword>
<dbReference type="SUPFAM" id="SSF55729">
    <property type="entry name" value="Acyl-CoA N-acyltransferases (Nat)"/>
    <property type="match status" value="1"/>
</dbReference>
<evidence type="ECO:0000256" key="2">
    <source>
        <dbReference type="ARBA" id="ARBA00023315"/>
    </source>
</evidence>
<dbReference type="Proteomes" id="UP000548304">
    <property type="component" value="Unassembled WGS sequence"/>
</dbReference>
<protein>
    <submittedName>
        <fullName evidence="4">GNAT superfamily N-acetyltransferase</fullName>
    </submittedName>
</protein>
<dbReference type="Gene3D" id="3.40.630.30">
    <property type="match status" value="1"/>
</dbReference>
<dbReference type="PROSITE" id="PS51186">
    <property type="entry name" value="GNAT"/>
    <property type="match status" value="1"/>
</dbReference>
<keyword evidence="2" id="KW-0012">Acyltransferase</keyword>
<evidence type="ECO:0000259" key="3">
    <source>
        <dbReference type="PROSITE" id="PS51186"/>
    </source>
</evidence>
<dbReference type="Pfam" id="PF00583">
    <property type="entry name" value="Acetyltransf_1"/>
    <property type="match status" value="1"/>
</dbReference>
<organism evidence="4 5">
    <name type="scientific">Actinopolyspora biskrensis</name>
    <dbReference type="NCBI Taxonomy" id="1470178"/>
    <lineage>
        <taxon>Bacteria</taxon>
        <taxon>Bacillati</taxon>
        <taxon>Actinomycetota</taxon>
        <taxon>Actinomycetes</taxon>
        <taxon>Actinopolysporales</taxon>
        <taxon>Actinopolysporaceae</taxon>
        <taxon>Actinopolyspora</taxon>
    </lineage>
</organism>
<keyword evidence="1 4" id="KW-0808">Transferase</keyword>
<dbReference type="GO" id="GO:0016747">
    <property type="term" value="F:acyltransferase activity, transferring groups other than amino-acyl groups"/>
    <property type="evidence" value="ECO:0007669"/>
    <property type="project" value="InterPro"/>
</dbReference>
<dbReference type="AlphaFoldDB" id="A0A852Z1D8"/>
<dbReference type="EMBL" id="JACBYW010000005">
    <property type="protein sequence ID" value="NYH79579.1"/>
    <property type="molecule type" value="Genomic_DNA"/>
</dbReference>
<dbReference type="PANTHER" id="PTHR43877:SF2">
    <property type="entry name" value="AMINOALKYLPHOSPHONATE N-ACETYLTRANSFERASE-RELATED"/>
    <property type="match status" value="1"/>
</dbReference>
<reference evidence="4 5" key="1">
    <citation type="submission" date="2020-07" db="EMBL/GenBank/DDBJ databases">
        <title>Genomic Encyclopedia of Type Strains, Phase III (KMG-III): the genomes of soil and plant-associated and newly described type strains.</title>
        <authorList>
            <person name="Whitman W."/>
        </authorList>
    </citation>
    <scope>NUCLEOTIDE SEQUENCE [LARGE SCALE GENOMIC DNA]</scope>
    <source>
        <strain evidence="4 5">CECT 8576</strain>
    </source>
</reference>
<dbReference type="PANTHER" id="PTHR43877">
    <property type="entry name" value="AMINOALKYLPHOSPHONATE N-ACETYLTRANSFERASE-RELATED-RELATED"/>
    <property type="match status" value="1"/>
</dbReference>
<accession>A0A852Z1D8</accession>
<feature type="domain" description="N-acetyltransferase" evidence="3">
    <location>
        <begin position="3"/>
        <end position="157"/>
    </location>
</feature>
<dbReference type="CDD" id="cd04301">
    <property type="entry name" value="NAT_SF"/>
    <property type="match status" value="1"/>
</dbReference>
<comment type="caution">
    <text evidence="4">The sequence shown here is derived from an EMBL/GenBank/DDBJ whole genome shotgun (WGS) entry which is preliminary data.</text>
</comment>
<dbReference type="InterPro" id="IPR050832">
    <property type="entry name" value="Bact_Acetyltransf"/>
</dbReference>
<proteinExistence type="predicted"/>
<dbReference type="InterPro" id="IPR000182">
    <property type="entry name" value="GNAT_dom"/>
</dbReference>
<gene>
    <name evidence="4" type="ORF">FHR84_002917</name>
</gene>
<dbReference type="InterPro" id="IPR016181">
    <property type="entry name" value="Acyl_CoA_acyltransferase"/>
</dbReference>
<evidence type="ECO:0000313" key="5">
    <source>
        <dbReference type="Proteomes" id="UP000548304"/>
    </source>
</evidence>
<dbReference type="RefSeq" id="WP_179535987.1">
    <property type="nucleotide sequence ID" value="NZ_JACBYW010000005.1"/>
</dbReference>
<evidence type="ECO:0000313" key="4">
    <source>
        <dbReference type="EMBL" id="NYH79579.1"/>
    </source>
</evidence>
<evidence type="ECO:0000256" key="1">
    <source>
        <dbReference type="ARBA" id="ARBA00022679"/>
    </source>
</evidence>